<evidence type="ECO:0000313" key="5">
    <source>
        <dbReference type="EMBL" id="CAH0535216.1"/>
    </source>
</evidence>
<name>A0ABM8ZY83_9VIBR</name>
<evidence type="ECO:0000256" key="3">
    <source>
        <dbReference type="ARBA" id="ARBA00022729"/>
    </source>
</evidence>
<sequence length="257" mass="28681">MLLRRYFVLLLSGLMFFSSSLWAAVNQEKIVVFAASSMTYPLNRLAKIYNAEHGTNVVVSLGSSSTMARQIERGAPADIFISANQMWMDHLLKAKSFKDAKPVVVAQNELVLITQMDRVMKPFLINDQTALAKVIGQGRLVMGDPSHVPQGQYAKTLLESLGLWQQVQSKIVPAANARNALMMVERGQAAFGVAYFSDAASSDKVKVIGRFPPAKQPQIDYQMIALNQRPDVLAFYQFLLSDKAKPVWMRFGFKMED</sequence>
<comment type="caution">
    <text evidence="5">The sequence shown here is derived from an EMBL/GenBank/DDBJ whole genome shotgun (WGS) entry which is preliminary data.</text>
</comment>
<comment type="similarity">
    <text evidence="1">Belongs to the bacterial solute-binding protein ModA family.</text>
</comment>
<dbReference type="InterPro" id="IPR050682">
    <property type="entry name" value="ModA/WtpA"/>
</dbReference>
<dbReference type="RefSeq" id="WP_237468085.1">
    <property type="nucleotide sequence ID" value="NZ_CAKLDI010000002.1"/>
</dbReference>
<dbReference type="Pfam" id="PF13531">
    <property type="entry name" value="SBP_bac_11"/>
    <property type="match status" value="1"/>
</dbReference>
<feature type="signal peptide" evidence="4">
    <location>
        <begin position="1"/>
        <end position="23"/>
    </location>
</feature>
<organism evidence="5 6">
    <name type="scientific">Vibrio stylophorae</name>
    <dbReference type="NCBI Taxonomy" id="659351"/>
    <lineage>
        <taxon>Bacteria</taxon>
        <taxon>Pseudomonadati</taxon>
        <taxon>Pseudomonadota</taxon>
        <taxon>Gammaproteobacteria</taxon>
        <taxon>Vibrionales</taxon>
        <taxon>Vibrionaceae</taxon>
        <taxon>Vibrio</taxon>
    </lineage>
</organism>
<dbReference type="PANTHER" id="PTHR30632">
    <property type="entry name" value="MOLYBDATE-BINDING PERIPLASMIC PROTEIN"/>
    <property type="match status" value="1"/>
</dbReference>
<proteinExistence type="inferred from homology"/>
<evidence type="ECO:0000256" key="1">
    <source>
        <dbReference type="ARBA" id="ARBA00009175"/>
    </source>
</evidence>
<accession>A0ABM8ZY83</accession>
<evidence type="ECO:0000256" key="2">
    <source>
        <dbReference type="ARBA" id="ARBA00022723"/>
    </source>
</evidence>
<feature type="chain" id="PRO_5045475502" evidence="4">
    <location>
        <begin position="24"/>
        <end position="257"/>
    </location>
</feature>
<protein>
    <submittedName>
        <fullName evidence="5">Molybdate-binding protein ModA</fullName>
    </submittedName>
</protein>
<dbReference type="SUPFAM" id="SSF53850">
    <property type="entry name" value="Periplasmic binding protein-like II"/>
    <property type="match status" value="1"/>
</dbReference>
<keyword evidence="3 4" id="KW-0732">Signal</keyword>
<keyword evidence="2" id="KW-0479">Metal-binding</keyword>
<keyword evidence="6" id="KW-1185">Reference proteome</keyword>
<gene>
    <name evidence="5" type="primary">modA</name>
    <name evidence="5" type="ORF">VST7929_02873</name>
</gene>
<dbReference type="Proteomes" id="UP000838672">
    <property type="component" value="Unassembled WGS sequence"/>
</dbReference>
<dbReference type="InterPro" id="IPR005950">
    <property type="entry name" value="ModA"/>
</dbReference>
<evidence type="ECO:0000256" key="4">
    <source>
        <dbReference type="SAM" id="SignalP"/>
    </source>
</evidence>
<dbReference type="NCBIfam" id="TIGR01256">
    <property type="entry name" value="modA"/>
    <property type="match status" value="1"/>
</dbReference>
<dbReference type="Gene3D" id="3.40.190.10">
    <property type="entry name" value="Periplasmic binding protein-like II"/>
    <property type="match status" value="2"/>
</dbReference>
<dbReference type="PANTHER" id="PTHR30632:SF17">
    <property type="entry name" value="MOLYBDATE-BINDING PROTEIN MODA"/>
    <property type="match status" value="1"/>
</dbReference>
<dbReference type="PIRSF" id="PIRSF004846">
    <property type="entry name" value="ModA"/>
    <property type="match status" value="1"/>
</dbReference>
<reference evidence="5" key="1">
    <citation type="submission" date="2021-11" db="EMBL/GenBank/DDBJ databases">
        <authorList>
            <person name="Rodrigo-Torres L."/>
            <person name="Arahal R. D."/>
            <person name="Lucena T."/>
        </authorList>
    </citation>
    <scope>NUCLEOTIDE SEQUENCE</scope>
    <source>
        <strain evidence="5">CECT 7929</strain>
    </source>
</reference>
<dbReference type="EMBL" id="CAKLDI010000002">
    <property type="protein sequence ID" value="CAH0535216.1"/>
    <property type="molecule type" value="Genomic_DNA"/>
</dbReference>
<evidence type="ECO:0000313" key="6">
    <source>
        <dbReference type="Proteomes" id="UP000838672"/>
    </source>
</evidence>